<dbReference type="InterPro" id="IPR001810">
    <property type="entry name" value="F-box_dom"/>
</dbReference>
<dbReference type="Pfam" id="PF12937">
    <property type="entry name" value="F-box-like"/>
    <property type="match status" value="1"/>
</dbReference>
<dbReference type="SMART" id="SM00256">
    <property type="entry name" value="FBOX"/>
    <property type="match status" value="1"/>
</dbReference>
<name>A0A921UBI1_SORBI</name>
<dbReference type="PANTHER" id="PTHR34591:SF53">
    <property type="entry name" value="F-BOX DOMAIN-CONTAINING PROTEIN"/>
    <property type="match status" value="1"/>
</dbReference>
<dbReference type="PANTHER" id="PTHR34591">
    <property type="entry name" value="OS03G0653100 PROTEIN-RELATED"/>
    <property type="match status" value="1"/>
</dbReference>
<dbReference type="Gene3D" id="1.20.1280.50">
    <property type="match status" value="1"/>
</dbReference>
<accession>A0A921UBI1</accession>
<evidence type="ECO:0000313" key="3">
    <source>
        <dbReference type="Proteomes" id="UP000807115"/>
    </source>
</evidence>
<dbReference type="InterPro" id="IPR036047">
    <property type="entry name" value="F-box-like_dom_sf"/>
</dbReference>
<comment type="caution">
    <text evidence="2">The sequence shown here is derived from an EMBL/GenBank/DDBJ whole genome shotgun (WGS) entry which is preliminary data.</text>
</comment>
<proteinExistence type="predicted"/>
<reference evidence="2" key="2">
    <citation type="submission" date="2020-10" db="EMBL/GenBank/DDBJ databases">
        <authorList>
            <person name="Cooper E.A."/>
            <person name="Brenton Z.W."/>
            <person name="Flinn B.S."/>
            <person name="Jenkins J."/>
            <person name="Shu S."/>
            <person name="Flowers D."/>
            <person name="Luo F."/>
            <person name="Wang Y."/>
            <person name="Xia P."/>
            <person name="Barry K."/>
            <person name="Daum C."/>
            <person name="Lipzen A."/>
            <person name="Yoshinaga Y."/>
            <person name="Schmutz J."/>
            <person name="Saski C."/>
            <person name="Vermerris W."/>
            <person name="Kresovich S."/>
        </authorList>
    </citation>
    <scope>NUCLEOTIDE SEQUENCE</scope>
</reference>
<sequence length="554" mass="60343">MDMDADGGAGIDALPGDIFVEVLRRLRAHSLARCRCVCTLWRAVVDGRGLLLPHALPPRAFPGFFTNVRAAKPWRPHPHPGFLPPPASRAPNADRLAFLRPHLPCSGADAAVQDQCNGLVLCFQDYLVGRPVAGFVCNPTTERWARLPPPPTWWPRGHEGLFLAFDPAVSLEYEVLLLPVPPTRRCISDAGLPADEAPRQGQVTLGMFMPEPLEGQQQQPGQEKALPLLVFSSAHGRWTRRLLAPGRCAPPRLYDRVVRRRRRTAEGDPWLRTWRPSALYCRGSLYAHCEKRILVVLRCSEGTYDMVKLPADEAELEHVSSGLLVDSIFASTDDGVLLRYASVDAFRVKVWALQESAAGGGGQQQLEWTLTHDKDLAAHARMLDLLRHAPSNRVPLATGEGSGGGRGKSVWFSDEDAEEVGNGGGDVGDGCSGSGRWNWDDASLLDMEIGEDEPPLDVGAGALNRFSILGCHPSREVIFLVAGAFHVVAYHLGSGKVQYLGRIVSLGDGDRVEAAFPYRPCTVDALPSYTCPFPSLEAATANNNKTRLLGRSGC</sequence>
<dbReference type="OrthoDB" id="696044at2759"/>
<gene>
    <name evidence="2" type="ORF">BDA96_06G098900</name>
</gene>
<evidence type="ECO:0000313" key="2">
    <source>
        <dbReference type="EMBL" id="KAG0525912.1"/>
    </source>
</evidence>
<evidence type="ECO:0000259" key="1">
    <source>
        <dbReference type="SMART" id="SM00256"/>
    </source>
</evidence>
<organism evidence="2 3">
    <name type="scientific">Sorghum bicolor</name>
    <name type="common">Sorghum</name>
    <name type="synonym">Sorghum vulgare</name>
    <dbReference type="NCBI Taxonomy" id="4558"/>
    <lineage>
        <taxon>Eukaryota</taxon>
        <taxon>Viridiplantae</taxon>
        <taxon>Streptophyta</taxon>
        <taxon>Embryophyta</taxon>
        <taxon>Tracheophyta</taxon>
        <taxon>Spermatophyta</taxon>
        <taxon>Magnoliopsida</taxon>
        <taxon>Liliopsida</taxon>
        <taxon>Poales</taxon>
        <taxon>Poaceae</taxon>
        <taxon>PACMAD clade</taxon>
        <taxon>Panicoideae</taxon>
        <taxon>Andropogonodae</taxon>
        <taxon>Andropogoneae</taxon>
        <taxon>Sorghinae</taxon>
        <taxon>Sorghum</taxon>
    </lineage>
</organism>
<feature type="domain" description="F-box" evidence="1">
    <location>
        <begin position="14"/>
        <end position="54"/>
    </location>
</feature>
<reference evidence="2" key="1">
    <citation type="journal article" date="2019" name="BMC Genomics">
        <title>A new reference genome for Sorghum bicolor reveals high levels of sequence similarity between sweet and grain genotypes: implications for the genetics of sugar metabolism.</title>
        <authorList>
            <person name="Cooper E.A."/>
            <person name="Brenton Z.W."/>
            <person name="Flinn B.S."/>
            <person name="Jenkins J."/>
            <person name="Shu S."/>
            <person name="Flowers D."/>
            <person name="Luo F."/>
            <person name="Wang Y."/>
            <person name="Xia P."/>
            <person name="Barry K."/>
            <person name="Daum C."/>
            <person name="Lipzen A."/>
            <person name="Yoshinaga Y."/>
            <person name="Schmutz J."/>
            <person name="Saski C."/>
            <person name="Vermerris W."/>
            <person name="Kresovich S."/>
        </authorList>
    </citation>
    <scope>NUCLEOTIDE SEQUENCE</scope>
</reference>
<dbReference type="Proteomes" id="UP000807115">
    <property type="component" value="Chromosome 6"/>
</dbReference>
<dbReference type="SUPFAM" id="SSF81383">
    <property type="entry name" value="F-box domain"/>
    <property type="match status" value="1"/>
</dbReference>
<dbReference type="AlphaFoldDB" id="A0A921UBI1"/>
<dbReference type="EMBL" id="CM027685">
    <property type="protein sequence ID" value="KAG0525912.1"/>
    <property type="molecule type" value="Genomic_DNA"/>
</dbReference>
<protein>
    <recommendedName>
        <fullName evidence="1">F-box domain-containing protein</fullName>
    </recommendedName>
</protein>